<sequence>MGSAHTTVLCVKWVKQEVPEDWDESVPLPGDIIEGFAEDDMDEFVLTKARLEFNSQLGKISQLAETLWVKVRRGDHVIKLQARIVPLKGSMLQRKFTIQAAMDDRHVVVLGDLSLEQCTELQEMSRRVVNVDTAGFKKKGMRYDWKAKVGTQLPDQRSPVVSSIPFMPLPGEHTVEATTTRSMALFPTLVSSGIPLVFVNIQTEQIVTLGKNIPTGKEISLGKQHSQTMTVQMVHGIRLWFLPGIAVVSVELNNILLADIPAEINDIPSEINLTCSPAPGFICIFSVTKGSAVDCAGLGRIHEGANAAGHLLVVSRLEGKSPMPSNACSEGLIHCCEHSDIRKVLTAAIDIMDRIKIHIMGWLNQTRPNASPAMGAAALCPPNVHCSPPSLLKK</sequence>
<name>A0ABD3L6Y6_EUCGL</name>
<dbReference type="EMBL" id="JBJKBG010000003">
    <property type="protein sequence ID" value="KAL3745641.1"/>
    <property type="molecule type" value="Genomic_DNA"/>
</dbReference>
<dbReference type="PANTHER" id="PTHR33984">
    <property type="entry name" value="OS02G0717600 PROTEIN"/>
    <property type="match status" value="1"/>
</dbReference>
<organism evidence="1 2">
    <name type="scientific">Eucalyptus globulus</name>
    <name type="common">Tasmanian blue gum</name>
    <dbReference type="NCBI Taxonomy" id="34317"/>
    <lineage>
        <taxon>Eukaryota</taxon>
        <taxon>Viridiplantae</taxon>
        <taxon>Streptophyta</taxon>
        <taxon>Embryophyta</taxon>
        <taxon>Tracheophyta</taxon>
        <taxon>Spermatophyta</taxon>
        <taxon>Magnoliopsida</taxon>
        <taxon>eudicotyledons</taxon>
        <taxon>Gunneridae</taxon>
        <taxon>Pentapetalae</taxon>
        <taxon>rosids</taxon>
        <taxon>malvids</taxon>
        <taxon>Myrtales</taxon>
        <taxon>Myrtaceae</taxon>
        <taxon>Myrtoideae</taxon>
        <taxon>Eucalypteae</taxon>
        <taxon>Eucalyptus</taxon>
    </lineage>
</organism>
<keyword evidence="2" id="KW-1185">Reference proteome</keyword>
<evidence type="ECO:0000313" key="1">
    <source>
        <dbReference type="EMBL" id="KAL3745641.1"/>
    </source>
</evidence>
<dbReference type="Proteomes" id="UP001634007">
    <property type="component" value="Unassembled WGS sequence"/>
</dbReference>
<comment type="caution">
    <text evidence="1">The sequence shown here is derived from an EMBL/GenBank/DDBJ whole genome shotgun (WGS) entry which is preliminary data.</text>
</comment>
<protein>
    <submittedName>
        <fullName evidence="1">Uncharacterized protein</fullName>
    </submittedName>
</protein>
<gene>
    <name evidence="1" type="ORF">ACJRO7_014717</name>
</gene>
<reference evidence="1 2" key="1">
    <citation type="submission" date="2024-11" db="EMBL/GenBank/DDBJ databases">
        <title>Chromosome-level genome assembly of Eucalyptus globulus Labill. provides insights into its genome evolution.</title>
        <authorList>
            <person name="Li X."/>
        </authorList>
    </citation>
    <scope>NUCLEOTIDE SEQUENCE [LARGE SCALE GENOMIC DNA]</scope>
    <source>
        <strain evidence="1">CL2024</strain>
        <tissue evidence="1">Fresh tender leaves</tissue>
    </source>
</reference>
<dbReference type="AlphaFoldDB" id="A0ABD3L6Y6"/>
<accession>A0ABD3L6Y6</accession>
<dbReference type="PANTHER" id="PTHR33984:SF10">
    <property type="entry name" value="S1 MOTIF DOMAIN-CONTAINING PROTEIN"/>
    <property type="match status" value="1"/>
</dbReference>
<proteinExistence type="predicted"/>
<evidence type="ECO:0000313" key="2">
    <source>
        <dbReference type="Proteomes" id="UP001634007"/>
    </source>
</evidence>